<dbReference type="SMART" id="SM00248">
    <property type="entry name" value="ANK"/>
    <property type="match status" value="6"/>
</dbReference>
<keyword evidence="1" id="KW-0677">Repeat</keyword>
<feature type="repeat" description="ANK" evidence="3">
    <location>
        <begin position="31"/>
        <end position="63"/>
    </location>
</feature>
<gene>
    <name evidence="4" type="ORF">MEDL_16977</name>
</gene>
<proteinExistence type="predicted"/>
<dbReference type="SUPFAM" id="SSF48403">
    <property type="entry name" value="Ankyrin repeat"/>
    <property type="match status" value="1"/>
</dbReference>
<protein>
    <submittedName>
        <fullName evidence="4">Uncharacterized protein</fullName>
    </submittedName>
</protein>
<dbReference type="PROSITE" id="PS50297">
    <property type="entry name" value="ANK_REP_REGION"/>
    <property type="match status" value="3"/>
</dbReference>
<dbReference type="Pfam" id="PF12796">
    <property type="entry name" value="Ank_2"/>
    <property type="match status" value="2"/>
</dbReference>
<evidence type="ECO:0000256" key="2">
    <source>
        <dbReference type="ARBA" id="ARBA00023043"/>
    </source>
</evidence>
<dbReference type="PANTHER" id="PTHR24123">
    <property type="entry name" value="ANKYRIN REPEAT-CONTAINING"/>
    <property type="match status" value="1"/>
</dbReference>
<feature type="repeat" description="ANK" evidence="3">
    <location>
        <begin position="188"/>
        <end position="220"/>
    </location>
</feature>
<dbReference type="InterPro" id="IPR051165">
    <property type="entry name" value="Multifunctional_ANK_Repeat"/>
</dbReference>
<name>A0A8S3R5T2_MYTED</name>
<dbReference type="InterPro" id="IPR002110">
    <property type="entry name" value="Ankyrin_rpt"/>
</dbReference>
<organism evidence="4 5">
    <name type="scientific">Mytilus edulis</name>
    <name type="common">Blue mussel</name>
    <dbReference type="NCBI Taxonomy" id="6550"/>
    <lineage>
        <taxon>Eukaryota</taxon>
        <taxon>Metazoa</taxon>
        <taxon>Spiralia</taxon>
        <taxon>Lophotrochozoa</taxon>
        <taxon>Mollusca</taxon>
        <taxon>Bivalvia</taxon>
        <taxon>Autobranchia</taxon>
        <taxon>Pteriomorphia</taxon>
        <taxon>Mytilida</taxon>
        <taxon>Mytiloidea</taxon>
        <taxon>Mytilidae</taxon>
        <taxon>Mytilinae</taxon>
        <taxon>Mytilus</taxon>
    </lineage>
</organism>
<dbReference type="PANTHER" id="PTHR24123:SF33">
    <property type="entry name" value="PROTEIN HOS4"/>
    <property type="match status" value="1"/>
</dbReference>
<evidence type="ECO:0000256" key="1">
    <source>
        <dbReference type="ARBA" id="ARBA00022737"/>
    </source>
</evidence>
<accession>A0A8S3R5T2</accession>
<dbReference type="InterPro" id="IPR036770">
    <property type="entry name" value="Ankyrin_rpt-contain_sf"/>
</dbReference>
<evidence type="ECO:0000256" key="3">
    <source>
        <dbReference type="PROSITE-ProRule" id="PRU00023"/>
    </source>
</evidence>
<evidence type="ECO:0000313" key="5">
    <source>
        <dbReference type="Proteomes" id="UP000683360"/>
    </source>
</evidence>
<feature type="repeat" description="ANK" evidence="3">
    <location>
        <begin position="70"/>
        <end position="102"/>
    </location>
</feature>
<keyword evidence="2 3" id="KW-0040">ANK repeat</keyword>
<feature type="repeat" description="ANK" evidence="3">
    <location>
        <begin position="221"/>
        <end position="253"/>
    </location>
</feature>
<dbReference type="Gene3D" id="1.25.40.20">
    <property type="entry name" value="Ankyrin repeat-containing domain"/>
    <property type="match status" value="2"/>
</dbReference>
<reference evidence="4" key="1">
    <citation type="submission" date="2021-03" db="EMBL/GenBank/DDBJ databases">
        <authorList>
            <person name="Bekaert M."/>
        </authorList>
    </citation>
    <scope>NUCLEOTIDE SEQUENCE</scope>
</reference>
<dbReference type="EMBL" id="CAJPWZ010000888">
    <property type="protein sequence ID" value="CAG2202420.1"/>
    <property type="molecule type" value="Genomic_DNA"/>
</dbReference>
<evidence type="ECO:0000313" key="4">
    <source>
        <dbReference type="EMBL" id="CAG2202420.1"/>
    </source>
</evidence>
<comment type="caution">
    <text evidence="4">The sequence shown here is derived from an EMBL/GenBank/DDBJ whole genome shotgun (WGS) entry which is preliminary data.</text>
</comment>
<keyword evidence="5" id="KW-1185">Reference proteome</keyword>
<dbReference type="Proteomes" id="UP000683360">
    <property type="component" value="Unassembled WGS sequence"/>
</dbReference>
<dbReference type="Pfam" id="PF00023">
    <property type="entry name" value="Ank"/>
    <property type="match status" value="1"/>
</dbReference>
<dbReference type="OrthoDB" id="542841at2759"/>
<dbReference type="PROSITE" id="PS50088">
    <property type="entry name" value="ANK_REPEAT"/>
    <property type="match status" value="4"/>
</dbReference>
<sequence length="295" mass="32497">MEDLHKISQKSKRVTLANTKDTVIPKEDCGSGNTPLIVTCYYGYTDMVQWILHHDVDVNQCRDDGVTGLDGFTPLIYSCESNHTSIVQLLLKHKPNIDAQTYAGGNALMFSAVNGNLEITQLLVKNNADCNVCCCSKQSFIDTIKSHSSKTLEEEKQGSFDYLIKKASSHVADYISKKTVNYVFDIEAGCSPLHFACFMNRLDVVRCLLDHNANINMTNEDETTPLFFACELGNEDIVRLLLDKGADTQICRLDGKSPLQIATDNGHTSIVVVVSEHMKEATLSSDSCSVVSGSI</sequence>
<dbReference type="AlphaFoldDB" id="A0A8S3R5T2"/>